<evidence type="ECO:0000256" key="3">
    <source>
        <dbReference type="ARBA" id="ARBA00022679"/>
    </source>
</evidence>
<keyword evidence="3 6" id="KW-0808">Transferase</keyword>
<sequence length="378" mass="41633">MKACIVVGTYFSPGQTFVNRHIEKLFGGDTCVISDSLNDLRDTDDRFMGWHSVPVSGVTKPFQRLTNHLRHGSSRMPHGAADRAVRKFLREQAPDVILAEFGPQGVAIAPIANKLGIPVFCYFRGSDASSRIRHDHVQRAYQRMMPRLEGIFAVSQFLLDNLARRDIRHPNAVVIPSGVDVRRFVPGDKTPLSCLGVGRFVEKKAPLLTIRAFAEATQNLDDAHLTMIGDGDLLESARSLVSELGIAHKVSLPGALPHEDVRQHLERTEFYIQHSVTANNGNTEGLPTAIQEAMSAGCITVSTRHAGIPEAVEEGRSGFLVDELDEVAFTNAIRDAVKLPEEKRREMAAYARAVALEKFDNAKLLTQLEQALATAVNR</sequence>
<protein>
    <submittedName>
        <fullName evidence="6">Glycosyltransferase involved in cell wall bisynthesis</fullName>
    </submittedName>
</protein>
<evidence type="ECO:0000256" key="1">
    <source>
        <dbReference type="ARBA" id="ARBA00009481"/>
    </source>
</evidence>
<name>A0A1W1ZCY0_9RHOB</name>
<proteinExistence type="inferred from homology"/>
<dbReference type="EMBL" id="FWYD01000001">
    <property type="protein sequence ID" value="SMC46244.1"/>
    <property type="molecule type" value="Genomic_DNA"/>
</dbReference>
<dbReference type="AlphaFoldDB" id="A0A1W1ZCY0"/>
<evidence type="ECO:0000256" key="2">
    <source>
        <dbReference type="ARBA" id="ARBA00022676"/>
    </source>
</evidence>
<dbReference type="Pfam" id="PF13439">
    <property type="entry name" value="Glyco_transf_4"/>
    <property type="match status" value="1"/>
</dbReference>
<gene>
    <name evidence="6" type="ORF">SAMN06295998_101463</name>
</gene>
<dbReference type="Gene3D" id="3.40.50.2000">
    <property type="entry name" value="Glycogen Phosphorylase B"/>
    <property type="match status" value="2"/>
</dbReference>
<feature type="domain" description="Glycosyltransferase subfamily 4-like N-terminal" evidence="5">
    <location>
        <begin position="80"/>
        <end position="183"/>
    </location>
</feature>
<reference evidence="6 7" key="1">
    <citation type="submission" date="2017-04" db="EMBL/GenBank/DDBJ databases">
        <authorList>
            <person name="Afonso C.L."/>
            <person name="Miller P.J."/>
            <person name="Scott M.A."/>
            <person name="Spackman E."/>
            <person name="Goraichik I."/>
            <person name="Dimitrov K.M."/>
            <person name="Suarez D.L."/>
            <person name="Swayne D.E."/>
        </authorList>
    </citation>
    <scope>NUCLEOTIDE SEQUENCE [LARGE SCALE GENOMIC DNA]</scope>
    <source>
        <strain evidence="6 7">CGMCC 1.12644</strain>
    </source>
</reference>
<dbReference type="RefSeq" id="WP_084350171.1">
    <property type="nucleotide sequence ID" value="NZ_FWYD01000001.1"/>
</dbReference>
<keyword evidence="7" id="KW-1185">Reference proteome</keyword>
<evidence type="ECO:0000313" key="6">
    <source>
        <dbReference type="EMBL" id="SMC46244.1"/>
    </source>
</evidence>
<dbReference type="Pfam" id="PF00534">
    <property type="entry name" value="Glycos_transf_1"/>
    <property type="match status" value="1"/>
</dbReference>
<dbReference type="PANTHER" id="PTHR12526:SF640">
    <property type="entry name" value="COLANIC ACID BIOSYNTHESIS GLYCOSYLTRANSFERASE WCAL-RELATED"/>
    <property type="match status" value="1"/>
</dbReference>
<dbReference type="InterPro" id="IPR001296">
    <property type="entry name" value="Glyco_trans_1"/>
</dbReference>
<comment type="similarity">
    <text evidence="1">Belongs to the glycosyltransferase group 1 family. Glycosyltransferase 4 subfamily.</text>
</comment>
<organism evidence="6 7">
    <name type="scientific">Primorskyibacter flagellatus</name>
    <dbReference type="NCBI Taxonomy" id="1387277"/>
    <lineage>
        <taxon>Bacteria</taxon>
        <taxon>Pseudomonadati</taxon>
        <taxon>Pseudomonadota</taxon>
        <taxon>Alphaproteobacteria</taxon>
        <taxon>Rhodobacterales</taxon>
        <taxon>Roseobacteraceae</taxon>
        <taxon>Primorskyibacter</taxon>
    </lineage>
</organism>
<dbReference type="OrthoDB" id="9790710at2"/>
<dbReference type="Proteomes" id="UP000192330">
    <property type="component" value="Unassembled WGS sequence"/>
</dbReference>
<dbReference type="InterPro" id="IPR028098">
    <property type="entry name" value="Glyco_trans_4-like_N"/>
</dbReference>
<dbReference type="SUPFAM" id="SSF53756">
    <property type="entry name" value="UDP-Glycosyltransferase/glycogen phosphorylase"/>
    <property type="match status" value="1"/>
</dbReference>
<accession>A0A1W1ZCY0</accession>
<dbReference type="STRING" id="1387277.SAMN06295998_101463"/>
<evidence type="ECO:0000259" key="5">
    <source>
        <dbReference type="Pfam" id="PF13439"/>
    </source>
</evidence>
<keyword evidence="2" id="KW-0328">Glycosyltransferase</keyword>
<dbReference type="PANTHER" id="PTHR12526">
    <property type="entry name" value="GLYCOSYLTRANSFERASE"/>
    <property type="match status" value="1"/>
</dbReference>
<evidence type="ECO:0000259" key="4">
    <source>
        <dbReference type="Pfam" id="PF00534"/>
    </source>
</evidence>
<evidence type="ECO:0000313" key="7">
    <source>
        <dbReference type="Proteomes" id="UP000192330"/>
    </source>
</evidence>
<dbReference type="GO" id="GO:0016757">
    <property type="term" value="F:glycosyltransferase activity"/>
    <property type="evidence" value="ECO:0007669"/>
    <property type="project" value="UniProtKB-KW"/>
</dbReference>
<feature type="domain" description="Glycosyl transferase family 1" evidence="4">
    <location>
        <begin position="190"/>
        <end position="353"/>
    </location>
</feature>